<sequence>MAKIKEWNDNRLHFTPVGEPVDICQSLNDETFRQCEKLGRDMAAAILQK</sequence>
<organism evidence="1">
    <name type="scientific">uncultured prokaryote</name>
    <dbReference type="NCBI Taxonomy" id="198431"/>
    <lineage>
        <taxon>unclassified sequences</taxon>
        <taxon>environmental samples</taxon>
    </lineage>
</organism>
<protein>
    <submittedName>
        <fullName evidence="1">Uncharacterized protein</fullName>
    </submittedName>
</protein>
<dbReference type="EMBL" id="LN853146">
    <property type="protein sequence ID" value="CRY95150.1"/>
    <property type="molecule type" value="Genomic_DNA"/>
</dbReference>
<dbReference type="AlphaFoldDB" id="A0A0H5Q165"/>
<proteinExistence type="predicted"/>
<evidence type="ECO:0000313" key="1">
    <source>
        <dbReference type="EMBL" id="CRY95150.1"/>
    </source>
</evidence>
<accession>A0A0H5Q165</accession>
<name>A0A0H5Q165_9ZZZZ</name>
<reference evidence="1" key="1">
    <citation type="submission" date="2015-06" db="EMBL/GenBank/DDBJ databases">
        <authorList>
            <person name="Joergensen T."/>
        </authorList>
    </citation>
    <scope>NUCLEOTIDE SEQUENCE</scope>
    <source>
        <strain evidence="1">RGRH0508</strain>
    </source>
</reference>
<reference evidence="1" key="2">
    <citation type="submission" date="2015-07" db="EMBL/GenBank/DDBJ databases">
        <title>Plasmids, circular viruses and viroids from rat gut.</title>
        <authorList>
            <person name="Jorgensen T.J."/>
            <person name="Hansen M.A."/>
            <person name="Xu Z."/>
            <person name="Tabak M.A."/>
            <person name="Sorensen S.J."/>
            <person name="Hansen L.H."/>
        </authorList>
    </citation>
    <scope>NUCLEOTIDE SEQUENCE</scope>
    <source>
        <strain evidence="1">RGRH0508</strain>
    </source>
</reference>